<dbReference type="GO" id="GO:0005506">
    <property type="term" value="F:iron ion binding"/>
    <property type="evidence" value="ECO:0007669"/>
    <property type="project" value="InterPro"/>
</dbReference>
<dbReference type="AlphaFoldDB" id="A0A397V7B3"/>
<evidence type="ECO:0000313" key="8">
    <source>
        <dbReference type="EMBL" id="RIB17247.1"/>
    </source>
</evidence>
<keyword evidence="5 6" id="KW-0349">Heme</keyword>
<comment type="caution">
    <text evidence="8">The sequence shown here is derived from an EMBL/GenBank/DDBJ whole genome shotgun (WGS) entry which is preliminary data.</text>
</comment>
<evidence type="ECO:0000256" key="1">
    <source>
        <dbReference type="ARBA" id="ARBA00010617"/>
    </source>
</evidence>
<dbReference type="PROSITE" id="PS00086">
    <property type="entry name" value="CYTOCHROME_P450"/>
    <property type="match status" value="1"/>
</dbReference>
<dbReference type="GO" id="GO:0006629">
    <property type="term" value="P:lipid metabolic process"/>
    <property type="evidence" value="ECO:0007669"/>
    <property type="project" value="UniProtKB-ARBA"/>
</dbReference>
<organism evidence="8 9">
    <name type="scientific">Gigaspora rosea</name>
    <dbReference type="NCBI Taxonomy" id="44941"/>
    <lineage>
        <taxon>Eukaryota</taxon>
        <taxon>Fungi</taxon>
        <taxon>Fungi incertae sedis</taxon>
        <taxon>Mucoromycota</taxon>
        <taxon>Glomeromycotina</taxon>
        <taxon>Glomeromycetes</taxon>
        <taxon>Diversisporales</taxon>
        <taxon>Gigasporaceae</taxon>
        <taxon>Gigaspora</taxon>
    </lineage>
</organism>
<feature type="binding site" description="axial binding residue" evidence="5">
    <location>
        <position position="459"/>
    </location>
    <ligand>
        <name>heme</name>
        <dbReference type="ChEBI" id="CHEBI:30413"/>
    </ligand>
    <ligandPart>
        <name>Fe</name>
        <dbReference type="ChEBI" id="CHEBI:18248"/>
    </ligandPart>
</feature>
<evidence type="ECO:0000256" key="5">
    <source>
        <dbReference type="PIRSR" id="PIRSR602401-1"/>
    </source>
</evidence>
<evidence type="ECO:0000256" key="6">
    <source>
        <dbReference type="RuleBase" id="RU000461"/>
    </source>
</evidence>
<evidence type="ECO:0000313" key="9">
    <source>
        <dbReference type="Proteomes" id="UP000266673"/>
    </source>
</evidence>
<dbReference type="InterPro" id="IPR001128">
    <property type="entry name" value="Cyt_P450"/>
</dbReference>
<name>A0A397V7B3_9GLOM</name>
<dbReference type="Pfam" id="PF00067">
    <property type="entry name" value="p450"/>
    <property type="match status" value="1"/>
</dbReference>
<proteinExistence type="inferred from homology"/>
<dbReference type="GO" id="GO:0004497">
    <property type="term" value="F:monooxygenase activity"/>
    <property type="evidence" value="ECO:0007669"/>
    <property type="project" value="UniProtKB-KW"/>
</dbReference>
<keyword evidence="7" id="KW-0812">Transmembrane</keyword>
<dbReference type="InterPro" id="IPR017972">
    <property type="entry name" value="Cyt_P450_CS"/>
</dbReference>
<dbReference type="Gene3D" id="1.10.630.10">
    <property type="entry name" value="Cytochrome P450"/>
    <property type="match status" value="1"/>
</dbReference>
<keyword evidence="2 5" id="KW-0479">Metal-binding</keyword>
<keyword evidence="3 6" id="KW-0560">Oxidoreductase</keyword>
<dbReference type="PRINTS" id="PR00385">
    <property type="entry name" value="P450"/>
</dbReference>
<protein>
    <submittedName>
        <fullName evidence="8">Cytochrome P450</fullName>
    </submittedName>
</protein>
<dbReference type="STRING" id="44941.A0A397V7B3"/>
<keyword evidence="6" id="KW-0503">Monooxygenase</keyword>
<keyword evidence="7" id="KW-0472">Membrane</keyword>
<dbReference type="InterPro" id="IPR036396">
    <property type="entry name" value="Cyt_P450_sf"/>
</dbReference>
<keyword evidence="7" id="KW-1133">Transmembrane helix</keyword>
<dbReference type="GO" id="GO:0016705">
    <property type="term" value="F:oxidoreductase activity, acting on paired donors, with incorporation or reduction of molecular oxygen"/>
    <property type="evidence" value="ECO:0007669"/>
    <property type="project" value="InterPro"/>
</dbReference>
<dbReference type="GO" id="GO:0020037">
    <property type="term" value="F:heme binding"/>
    <property type="evidence" value="ECO:0007669"/>
    <property type="project" value="InterPro"/>
</dbReference>
<evidence type="ECO:0000256" key="7">
    <source>
        <dbReference type="SAM" id="Phobius"/>
    </source>
</evidence>
<comment type="similarity">
    <text evidence="1 6">Belongs to the cytochrome P450 family.</text>
</comment>
<dbReference type="EMBL" id="QKWP01000621">
    <property type="protein sequence ID" value="RIB17247.1"/>
    <property type="molecule type" value="Genomic_DNA"/>
</dbReference>
<dbReference type="InterPro" id="IPR002401">
    <property type="entry name" value="Cyt_P450_E_grp-I"/>
</dbReference>
<gene>
    <name evidence="8" type="ORF">C2G38_1449669</name>
</gene>
<dbReference type="Proteomes" id="UP000266673">
    <property type="component" value="Unassembled WGS sequence"/>
</dbReference>
<reference evidence="8 9" key="1">
    <citation type="submission" date="2018-06" db="EMBL/GenBank/DDBJ databases">
        <title>Comparative genomics reveals the genomic features of Rhizophagus irregularis, R. cerebriforme, R. diaphanum and Gigaspora rosea, and their symbiotic lifestyle signature.</title>
        <authorList>
            <person name="Morin E."/>
            <person name="San Clemente H."/>
            <person name="Chen E.C.H."/>
            <person name="De La Providencia I."/>
            <person name="Hainaut M."/>
            <person name="Kuo A."/>
            <person name="Kohler A."/>
            <person name="Murat C."/>
            <person name="Tang N."/>
            <person name="Roy S."/>
            <person name="Loubradou J."/>
            <person name="Henrissat B."/>
            <person name="Grigoriev I.V."/>
            <person name="Corradi N."/>
            <person name="Roux C."/>
            <person name="Martin F.M."/>
        </authorList>
    </citation>
    <scope>NUCLEOTIDE SEQUENCE [LARGE SCALE GENOMIC DNA]</scope>
    <source>
        <strain evidence="8 9">DAOM 194757</strain>
    </source>
</reference>
<sequence>MSTIIHFLQKFLNITIFDVFILFLLSFISYIINLAIKYPNNGVGTNYRKDLPGPKGVPIFGNLFTFMFKKNTYIELKQEWANKYGSPYTFTIFKRRHVVSNDPQTIEYVFKTNFKNFKRDPAFIETFHDLIGDGITTVEGYMWKFQRKLISQQFQGRNFKDLAFASVIRQSEIMIDHLKKYADSGKLIDLKDLFFRFTIDTFGDLTFGIDFECLSNIDKKAKFVTSIEYAQAVSHERVLQPFRKLIEKYSKKGQRMHEACKYLDDYIYKIINSHRSNLKVEEKPVNNMLTLLMDAVDDNGKKFNDKELRDIILNLIIAGRDTTALALSWMMYEIMANQSIENLLLQEINSFLTAEKPILLYDDIKLFKYTTATFYETLRLYPIVPVNGRVCIKNDVLPNNIPIYAGEFVEYNLYIMGRDEKIWGDDAKQFNPKRFLNLKNDLKPNKFKFASFHTGSRACLGEQLATLEAVILAIML</sequence>
<evidence type="ECO:0000256" key="2">
    <source>
        <dbReference type="ARBA" id="ARBA00022723"/>
    </source>
</evidence>
<keyword evidence="9" id="KW-1185">Reference proteome</keyword>
<dbReference type="OrthoDB" id="1470350at2759"/>
<comment type="cofactor">
    <cofactor evidence="5">
        <name>heme</name>
        <dbReference type="ChEBI" id="CHEBI:30413"/>
    </cofactor>
</comment>
<evidence type="ECO:0000256" key="4">
    <source>
        <dbReference type="ARBA" id="ARBA00023004"/>
    </source>
</evidence>
<feature type="transmembrane region" description="Helical" evidence="7">
    <location>
        <begin position="12"/>
        <end position="32"/>
    </location>
</feature>
<evidence type="ECO:0000256" key="3">
    <source>
        <dbReference type="ARBA" id="ARBA00023002"/>
    </source>
</evidence>
<dbReference type="SUPFAM" id="SSF48264">
    <property type="entry name" value="Cytochrome P450"/>
    <property type="match status" value="1"/>
</dbReference>
<accession>A0A397V7B3</accession>
<keyword evidence="4 5" id="KW-0408">Iron</keyword>
<dbReference type="PRINTS" id="PR00463">
    <property type="entry name" value="EP450I"/>
</dbReference>
<dbReference type="PANTHER" id="PTHR24296">
    <property type="entry name" value="CYTOCHROME P450"/>
    <property type="match status" value="1"/>
</dbReference>